<evidence type="ECO:0000256" key="1">
    <source>
        <dbReference type="SAM" id="MobiDB-lite"/>
    </source>
</evidence>
<dbReference type="InterPro" id="IPR003615">
    <property type="entry name" value="HNH_nuc"/>
</dbReference>
<evidence type="ECO:0000313" key="4">
    <source>
        <dbReference type="Proteomes" id="UP001235133"/>
    </source>
</evidence>
<sequence>MIPFGNGRAWRGGRAHRGRRGTRRGRGAARRRLRCGAARIHAEEAALHARKLRLLADAFALAETQQARISSTRSKERDMPLRALAAELGLAVKVNDRTMQSHMWDAHRLTTSFEATVAALEDGRISRGHVSAILDCGGAIDEPAARAEFEQAVLEYAETTTAARTRAYARQQADIRNPLTLQERHDLAVQGRRIWVTDLDDGMSLLNQLLPTALAHGIIDRTTQQAKLIKRVDAARRHEVRTTGEATDAATSGAPGSSCESEPDEEEEEEEEEEVWYDQRTMDQIRADLVADMLLTGAPVIDPTLDAAPGGLGAIRATVQITVPVTTLTGVTSGGAELDGIAPVDPATARRLAGDAPGWDRVMTEPVTGMVLAVDRYQPSAAQQRYLRARDPHCRFPGCRRPARLCDDDHTHDHARGGPTDIRNLACLCKRHHTLKHATDWTVRQLPGGTLEWTSPAGRPYLDHPPQRVVFVPGDETVAPF</sequence>
<feature type="compositionally biased region" description="Basic residues" evidence="1">
    <location>
        <begin position="11"/>
        <end position="30"/>
    </location>
</feature>
<proteinExistence type="predicted"/>
<evidence type="ECO:0000259" key="2">
    <source>
        <dbReference type="SMART" id="SM00507"/>
    </source>
</evidence>
<dbReference type="SMART" id="SM00507">
    <property type="entry name" value="HNHc"/>
    <property type="match status" value="1"/>
</dbReference>
<dbReference type="EMBL" id="JAVFWO010000003">
    <property type="protein sequence ID" value="MDQ7878328.1"/>
    <property type="molecule type" value="Genomic_DNA"/>
</dbReference>
<dbReference type="Pfam" id="PF02720">
    <property type="entry name" value="DUF222"/>
    <property type="match status" value="1"/>
</dbReference>
<dbReference type="InterPro" id="IPR003870">
    <property type="entry name" value="DUF222"/>
</dbReference>
<protein>
    <submittedName>
        <fullName evidence="3">DUF222 domain-containing protein</fullName>
    </submittedName>
</protein>
<feature type="region of interest" description="Disordered" evidence="1">
    <location>
        <begin position="238"/>
        <end position="276"/>
    </location>
</feature>
<reference evidence="3 4" key="1">
    <citation type="submission" date="2023-08" db="EMBL/GenBank/DDBJ databases">
        <title>Microbacterium psychrotolerans sp. nov., a psychrotolerant bacterium isolated from soil in Heilongjiang Province, China.</title>
        <authorList>
            <person name="An P."/>
            <person name="Zhao D."/>
            <person name="Xiang H."/>
        </authorList>
    </citation>
    <scope>NUCLEOTIDE SEQUENCE [LARGE SCALE GENOMIC DNA]</scope>
    <source>
        <strain evidence="3 4">QXD-8</strain>
    </source>
</reference>
<dbReference type="RefSeq" id="WP_308868475.1">
    <property type="nucleotide sequence ID" value="NZ_JAVFWO010000003.1"/>
</dbReference>
<organism evidence="3 4">
    <name type="scientific">Microbacterium psychrotolerans</name>
    <dbReference type="NCBI Taxonomy" id="3068321"/>
    <lineage>
        <taxon>Bacteria</taxon>
        <taxon>Bacillati</taxon>
        <taxon>Actinomycetota</taxon>
        <taxon>Actinomycetes</taxon>
        <taxon>Micrococcales</taxon>
        <taxon>Microbacteriaceae</taxon>
        <taxon>Microbacterium</taxon>
    </lineage>
</organism>
<accession>A0ABU0Z2V7</accession>
<gene>
    <name evidence="3" type="ORF">Q9R08_10120</name>
</gene>
<evidence type="ECO:0000313" key="3">
    <source>
        <dbReference type="EMBL" id="MDQ7878328.1"/>
    </source>
</evidence>
<name>A0ABU0Z2V7_9MICO</name>
<dbReference type="Gene3D" id="1.10.30.50">
    <property type="match status" value="1"/>
</dbReference>
<dbReference type="CDD" id="cd00085">
    <property type="entry name" value="HNHc"/>
    <property type="match status" value="1"/>
</dbReference>
<comment type="caution">
    <text evidence="3">The sequence shown here is derived from an EMBL/GenBank/DDBJ whole genome shotgun (WGS) entry which is preliminary data.</text>
</comment>
<feature type="domain" description="HNH nuclease" evidence="2">
    <location>
        <begin position="382"/>
        <end position="434"/>
    </location>
</feature>
<feature type="region of interest" description="Disordered" evidence="1">
    <location>
        <begin position="1"/>
        <end position="30"/>
    </location>
</feature>
<dbReference type="Proteomes" id="UP001235133">
    <property type="component" value="Unassembled WGS sequence"/>
</dbReference>
<feature type="compositionally biased region" description="Acidic residues" evidence="1">
    <location>
        <begin position="261"/>
        <end position="276"/>
    </location>
</feature>
<keyword evidence="4" id="KW-1185">Reference proteome</keyword>